<organism evidence="1 2">
    <name type="scientific">Clunio marinus</name>
    <dbReference type="NCBI Taxonomy" id="568069"/>
    <lineage>
        <taxon>Eukaryota</taxon>
        <taxon>Metazoa</taxon>
        <taxon>Ecdysozoa</taxon>
        <taxon>Arthropoda</taxon>
        <taxon>Hexapoda</taxon>
        <taxon>Insecta</taxon>
        <taxon>Pterygota</taxon>
        <taxon>Neoptera</taxon>
        <taxon>Endopterygota</taxon>
        <taxon>Diptera</taxon>
        <taxon>Nematocera</taxon>
        <taxon>Chironomoidea</taxon>
        <taxon>Chironomidae</taxon>
        <taxon>Clunio</taxon>
    </lineage>
</organism>
<reference evidence="1 2" key="1">
    <citation type="submission" date="2015-04" db="EMBL/GenBank/DDBJ databases">
        <authorList>
            <person name="Syromyatnikov M.Y."/>
            <person name="Popov V.N."/>
        </authorList>
    </citation>
    <scope>NUCLEOTIDE SEQUENCE [LARGE SCALE GENOMIC DNA]</scope>
</reference>
<sequence length="98" mass="11720">MWNFIITKSKMQQQYVWFVKFTQIEENEFPLKAKAFPQVEKKLGNFRKQKAKNCCALIPLNENLTLWLLFAVYFHNSSLIKQVDCLINWVFKLFAITL</sequence>
<dbReference type="EMBL" id="CVRI01000041">
    <property type="protein sequence ID" value="CRK95290.1"/>
    <property type="molecule type" value="Genomic_DNA"/>
</dbReference>
<keyword evidence="2" id="KW-1185">Reference proteome</keyword>
<dbReference type="Proteomes" id="UP000183832">
    <property type="component" value="Unassembled WGS sequence"/>
</dbReference>
<evidence type="ECO:0000313" key="1">
    <source>
        <dbReference type="EMBL" id="CRK95290.1"/>
    </source>
</evidence>
<gene>
    <name evidence="1" type="ORF">CLUMA_CG008912</name>
</gene>
<protein>
    <submittedName>
        <fullName evidence="1">CLUMA_CG008912, isoform A</fullName>
    </submittedName>
</protein>
<proteinExistence type="predicted"/>
<accession>A0A1J1I6D5</accession>
<name>A0A1J1I6D5_9DIPT</name>
<evidence type="ECO:0000313" key="2">
    <source>
        <dbReference type="Proteomes" id="UP000183832"/>
    </source>
</evidence>
<dbReference type="AlphaFoldDB" id="A0A1J1I6D5"/>